<feature type="compositionally biased region" description="Basic and acidic residues" evidence="1">
    <location>
        <begin position="20"/>
        <end position="30"/>
    </location>
</feature>
<dbReference type="Proteomes" id="UP000839052">
    <property type="component" value="Chromosome"/>
</dbReference>
<evidence type="ECO:0000313" key="2">
    <source>
        <dbReference type="EMBL" id="CAG9932428.1"/>
    </source>
</evidence>
<keyword evidence="3" id="KW-1185">Reference proteome</keyword>
<name>A0ABM8YXW9_9PROT</name>
<protein>
    <submittedName>
        <fullName evidence="2">Uncharacterized protein</fullName>
    </submittedName>
</protein>
<reference evidence="2 3" key="1">
    <citation type="submission" date="2021-10" db="EMBL/GenBank/DDBJ databases">
        <authorList>
            <person name="Koch H."/>
        </authorList>
    </citation>
    <scope>NUCLEOTIDE SEQUENCE [LARGE SCALE GENOMIC DNA]</scope>
    <source>
        <strain evidence="2">6680</strain>
    </source>
</reference>
<dbReference type="EMBL" id="OU912926">
    <property type="protein sequence ID" value="CAG9932428.1"/>
    <property type="molecule type" value="Genomic_DNA"/>
</dbReference>
<evidence type="ECO:0000313" key="3">
    <source>
        <dbReference type="Proteomes" id="UP000839052"/>
    </source>
</evidence>
<accession>A0ABM8YXW9</accession>
<sequence>MMKNSSTRKSKARTGQTGNVHERIQSESKQAKKSHSFMPYDADETPALAALLTDAFKAVIEALPTKFEMEGRVYWVRCSIGLARVDVFDNPTTSQPLIRGIVGNQDAFGHNPVH</sequence>
<gene>
    <name evidence="2" type="ORF">NTG6680_1175</name>
</gene>
<feature type="compositionally biased region" description="Basic residues" evidence="1">
    <location>
        <begin position="1"/>
        <end position="12"/>
    </location>
</feature>
<dbReference type="RefSeq" id="WP_239796363.1">
    <property type="nucleotide sequence ID" value="NZ_OU912926.1"/>
</dbReference>
<feature type="region of interest" description="Disordered" evidence="1">
    <location>
        <begin position="1"/>
        <end position="38"/>
    </location>
</feature>
<proteinExistence type="predicted"/>
<organism evidence="2 3">
    <name type="scientific">Candidatus Nitrotoga arctica</name>
    <dbReference type="NCBI Taxonomy" id="453162"/>
    <lineage>
        <taxon>Bacteria</taxon>
        <taxon>Pseudomonadati</taxon>
        <taxon>Pseudomonadota</taxon>
        <taxon>Betaproteobacteria</taxon>
        <taxon>Nitrosomonadales</taxon>
        <taxon>Gallionellaceae</taxon>
        <taxon>Candidatus Nitrotoga</taxon>
    </lineage>
</organism>
<evidence type="ECO:0000256" key="1">
    <source>
        <dbReference type="SAM" id="MobiDB-lite"/>
    </source>
</evidence>